<feature type="region of interest" description="Disordered" evidence="2">
    <location>
        <begin position="154"/>
        <end position="175"/>
    </location>
</feature>
<dbReference type="PANTHER" id="PTHR30344:SF1">
    <property type="entry name" value="6-PHOSPHOGLUCONOLACTONASE"/>
    <property type="match status" value="1"/>
</dbReference>
<proteinExistence type="inferred from homology"/>
<protein>
    <submittedName>
        <fullName evidence="3">6-phosphogluconolactonase (Cycloisomerase 2 family)</fullName>
    </submittedName>
</protein>
<dbReference type="InterPro" id="IPR050282">
    <property type="entry name" value="Cycloisomerase_2"/>
</dbReference>
<gene>
    <name evidence="3" type="ORF">FHR38_004137</name>
</gene>
<sequence length="369" mass="38543">MDLGREHTRRVEEGHRMASSGELVYLGCYTRESGGGGQGIVAARRDPVGGGLDVLGTAAITPAPSFLAWHPSLPVLYAVNELDEGRVSAWAVADDGALTGLGTWSTEGAEPCHLAVSPDGAQLFVANYGSGSVCVLPLDEAGMPGEHTDLVTHEGHGADPERQEQAHAHMVSPEPRGGGLLAVDLGTDAIYRYDVDPVAGRLLPRLPPVRTAPGTGPRHLARNPDGLHCHVVGELDATVTTYGLDLGGTLHERGRAATSTRPGKAQPSEIAVGRDGRFLYVANRGVGTVSVFAVADGLPSYVTEVETGGSWPRHFAMVGDHLYVVDERANTIEIFAVDPGTGVPAPAGGPVSVPSPTCVLPQRQTVQSY</sequence>
<evidence type="ECO:0000313" key="3">
    <source>
        <dbReference type="EMBL" id="MBB4960404.1"/>
    </source>
</evidence>
<accession>A0A7W7ST31</accession>
<organism evidence="3 4">
    <name type="scientific">Micromonospora polyrhachis</name>
    <dbReference type="NCBI Taxonomy" id="1282883"/>
    <lineage>
        <taxon>Bacteria</taxon>
        <taxon>Bacillati</taxon>
        <taxon>Actinomycetota</taxon>
        <taxon>Actinomycetes</taxon>
        <taxon>Micromonosporales</taxon>
        <taxon>Micromonosporaceae</taxon>
        <taxon>Micromonospora</taxon>
    </lineage>
</organism>
<reference evidence="3 4" key="1">
    <citation type="submission" date="2020-08" db="EMBL/GenBank/DDBJ databases">
        <title>Sequencing the genomes of 1000 actinobacteria strains.</title>
        <authorList>
            <person name="Klenk H.-P."/>
        </authorList>
    </citation>
    <scope>NUCLEOTIDE SEQUENCE [LARGE SCALE GENOMIC DNA]</scope>
    <source>
        <strain evidence="3 4">DSM 45886</strain>
    </source>
</reference>
<dbReference type="InterPro" id="IPR011048">
    <property type="entry name" value="Haem_d1_sf"/>
</dbReference>
<dbReference type="InterPro" id="IPR019405">
    <property type="entry name" value="Lactonase_7-beta_prop"/>
</dbReference>
<feature type="compositionally biased region" description="Basic and acidic residues" evidence="2">
    <location>
        <begin position="154"/>
        <end position="167"/>
    </location>
</feature>
<evidence type="ECO:0000256" key="2">
    <source>
        <dbReference type="SAM" id="MobiDB-lite"/>
    </source>
</evidence>
<comment type="similarity">
    <text evidence="1">Belongs to the cycloisomerase 2 family.</text>
</comment>
<dbReference type="Gene3D" id="2.130.10.10">
    <property type="entry name" value="YVTN repeat-like/Quinoprotein amine dehydrogenase"/>
    <property type="match status" value="1"/>
</dbReference>
<comment type="caution">
    <text evidence="3">The sequence shown here is derived from an EMBL/GenBank/DDBJ whole genome shotgun (WGS) entry which is preliminary data.</text>
</comment>
<keyword evidence="4" id="KW-1185">Reference proteome</keyword>
<dbReference type="GO" id="GO:0017057">
    <property type="term" value="F:6-phosphogluconolactonase activity"/>
    <property type="evidence" value="ECO:0007669"/>
    <property type="project" value="TreeGrafter"/>
</dbReference>
<dbReference type="GO" id="GO:0016853">
    <property type="term" value="F:isomerase activity"/>
    <property type="evidence" value="ECO:0007669"/>
    <property type="project" value="UniProtKB-KW"/>
</dbReference>
<dbReference type="Proteomes" id="UP000578819">
    <property type="component" value="Unassembled WGS sequence"/>
</dbReference>
<evidence type="ECO:0000256" key="1">
    <source>
        <dbReference type="ARBA" id="ARBA00005564"/>
    </source>
</evidence>
<dbReference type="SUPFAM" id="SSF51004">
    <property type="entry name" value="C-terminal (heme d1) domain of cytochrome cd1-nitrite reductase"/>
    <property type="match status" value="1"/>
</dbReference>
<keyword evidence="3" id="KW-0413">Isomerase</keyword>
<dbReference type="AlphaFoldDB" id="A0A7W7ST31"/>
<dbReference type="Pfam" id="PF10282">
    <property type="entry name" value="Lactonase"/>
    <property type="match status" value="1"/>
</dbReference>
<name>A0A7W7ST31_9ACTN</name>
<dbReference type="EMBL" id="JACHJW010000001">
    <property type="protein sequence ID" value="MBB4960404.1"/>
    <property type="molecule type" value="Genomic_DNA"/>
</dbReference>
<dbReference type="PANTHER" id="PTHR30344">
    <property type="entry name" value="6-PHOSPHOGLUCONOLACTONASE-RELATED"/>
    <property type="match status" value="1"/>
</dbReference>
<dbReference type="GO" id="GO:0005829">
    <property type="term" value="C:cytosol"/>
    <property type="evidence" value="ECO:0007669"/>
    <property type="project" value="TreeGrafter"/>
</dbReference>
<evidence type="ECO:0000313" key="4">
    <source>
        <dbReference type="Proteomes" id="UP000578819"/>
    </source>
</evidence>
<dbReference type="InterPro" id="IPR015943">
    <property type="entry name" value="WD40/YVTN_repeat-like_dom_sf"/>
</dbReference>